<proteinExistence type="predicted"/>
<dbReference type="RefSeq" id="WP_388036408.1">
    <property type="nucleotide sequence ID" value="NZ_JBHUEK010000009.1"/>
</dbReference>
<evidence type="ECO:0000313" key="1">
    <source>
        <dbReference type="EMBL" id="MFD1778359.1"/>
    </source>
</evidence>
<dbReference type="EMBL" id="JBHUEK010000009">
    <property type="protein sequence ID" value="MFD1778359.1"/>
    <property type="molecule type" value="Genomic_DNA"/>
</dbReference>
<gene>
    <name evidence="1" type="ORF">ACFSFW_06740</name>
</gene>
<protein>
    <submittedName>
        <fullName evidence="1">Uncharacterized protein</fullName>
    </submittedName>
</protein>
<sequence length="119" mass="13991">MTTVKRNGVNKFSFENERAYCLTQVIDRTDNSVTKKMVVRDKKMGIDFSVIIPIKLKKNGDVHYYAPKDFIVRGKKVGKKNTMAKYYDSLGEWESFQNEFINDYNLKVNKLIYKNSDFK</sequence>
<evidence type="ECO:0000313" key="2">
    <source>
        <dbReference type="Proteomes" id="UP001597227"/>
    </source>
</evidence>
<comment type="caution">
    <text evidence="1">The sequence shown here is derived from an EMBL/GenBank/DDBJ whole genome shotgun (WGS) entry which is preliminary data.</text>
</comment>
<accession>A0ABW4MMK2</accession>
<name>A0ABW4MMK2_9BACI</name>
<dbReference type="Proteomes" id="UP001597227">
    <property type="component" value="Unassembled WGS sequence"/>
</dbReference>
<reference evidence="2" key="1">
    <citation type="journal article" date="2019" name="Int. J. Syst. Evol. Microbiol.">
        <title>The Global Catalogue of Microorganisms (GCM) 10K type strain sequencing project: providing services to taxonomists for standard genome sequencing and annotation.</title>
        <authorList>
            <consortium name="The Broad Institute Genomics Platform"/>
            <consortium name="The Broad Institute Genome Sequencing Center for Infectious Disease"/>
            <person name="Wu L."/>
            <person name="Ma J."/>
        </authorList>
    </citation>
    <scope>NUCLEOTIDE SEQUENCE [LARGE SCALE GENOMIC DNA]</scope>
    <source>
        <strain evidence="2">CCUG 15531</strain>
    </source>
</reference>
<keyword evidence="2" id="KW-1185">Reference proteome</keyword>
<organism evidence="1 2">
    <name type="scientific">Fredinandcohnia salidurans</name>
    <dbReference type="NCBI Taxonomy" id="2595041"/>
    <lineage>
        <taxon>Bacteria</taxon>
        <taxon>Bacillati</taxon>
        <taxon>Bacillota</taxon>
        <taxon>Bacilli</taxon>
        <taxon>Bacillales</taxon>
        <taxon>Bacillaceae</taxon>
        <taxon>Fredinandcohnia</taxon>
    </lineage>
</organism>